<evidence type="ECO:0000313" key="2">
    <source>
        <dbReference type="Proteomes" id="UP001187192"/>
    </source>
</evidence>
<organism evidence="1 2">
    <name type="scientific">Ficus carica</name>
    <name type="common">Common fig</name>
    <dbReference type="NCBI Taxonomy" id="3494"/>
    <lineage>
        <taxon>Eukaryota</taxon>
        <taxon>Viridiplantae</taxon>
        <taxon>Streptophyta</taxon>
        <taxon>Embryophyta</taxon>
        <taxon>Tracheophyta</taxon>
        <taxon>Spermatophyta</taxon>
        <taxon>Magnoliopsida</taxon>
        <taxon>eudicotyledons</taxon>
        <taxon>Gunneridae</taxon>
        <taxon>Pentapetalae</taxon>
        <taxon>rosids</taxon>
        <taxon>fabids</taxon>
        <taxon>Rosales</taxon>
        <taxon>Moraceae</taxon>
        <taxon>Ficeae</taxon>
        <taxon>Ficus</taxon>
    </lineage>
</organism>
<dbReference type="AlphaFoldDB" id="A0AA87Z295"/>
<accession>A0AA87Z295</accession>
<reference evidence="1" key="1">
    <citation type="submission" date="2023-07" db="EMBL/GenBank/DDBJ databases">
        <title>draft genome sequence of fig (Ficus carica).</title>
        <authorList>
            <person name="Takahashi T."/>
            <person name="Nishimura K."/>
        </authorList>
    </citation>
    <scope>NUCLEOTIDE SEQUENCE</scope>
</reference>
<gene>
    <name evidence="1" type="ORF">TIFTF001_050308</name>
</gene>
<dbReference type="Proteomes" id="UP001187192">
    <property type="component" value="Unassembled WGS sequence"/>
</dbReference>
<keyword evidence="2" id="KW-1185">Reference proteome</keyword>
<sequence length="58" mass="6000">MDFNMDVGLGFGIGVGVGVKFRDMGRDRVLMSESSFRTGVVGGVFGAGSERGRGQVSG</sequence>
<comment type="caution">
    <text evidence="1">The sequence shown here is derived from an EMBL/GenBank/DDBJ whole genome shotgun (WGS) entry which is preliminary data.</text>
</comment>
<protein>
    <recommendedName>
        <fullName evidence="3">Glycine-rich protein</fullName>
    </recommendedName>
</protein>
<dbReference type="EMBL" id="BTGU01008098">
    <property type="protein sequence ID" value="GMN24229.1"/>
    <property type="molecule type" value="Genomic_DNA"/>
</dbReference>
<proteinExistence type="predicted"/>
<name>A0AA87Z295_FICCA</name>
<evidence type="ECO:0000313" key="1">
    <source>
        <dbReference type="EMBL" id="GMN24229.1"/>
    </source>
</evidence>
<evidence type="ECO:0008006" key="3">
    <source>
        <dbReference type="Google" id="ProtNLM"/>
    </source>
</evidence>